<dbReference type="Pfam" id="PF04000">
    <property type="entry name" value="Sas10_Utp3"/>
    <property type="match status" value="1"/>
</dbReference>
<sequence length="298" mass="33228">MTENPNKIRARVAALSGSLDELEAKLEPLLAQSLPETLVGLETIQQAKLQVAIPYLVYDLVFIYLKTCGIDPKTHPVITELDRIRQYFDKIKNAEDPDKRRNALDKAAANRFIKHAISQFKAMRPPGDQEAGPSHIRFDDEGNEQIPVRVTSKMIARAEYEKELKELGSEEEDDLEVFGNDEDAKMDNDSPEIASSRKGKGKEKAAKENMTQENTGQKRRRPPMDPFAGYGDDPKEPDQANTSQPHGNSVNAKQNDETQSSRSTPTSVSDSTSQPQTKRDKHAAKKARKKAKRTTSAA</sequence>
<dbReference type="PANTHER" id="PTHR15341:SF3">
    <property type="entry name" value="NUCLEAR NUCLEIC ACID-BINDING PROTEIN C1D"/>
    <property type="match status" value="1"/>
</dbReference>
<organism evidence="8 9">
    <name type="scientific">Somion occarium</name>
    <dbReference type="NCBI Taxonomy" id="3059160"/>
    <lineage>
        <taxon>Eukaryota</taxon>
        <taxon>Fungi</taxon>
        <taxon>Dikarya</taxon>
        <taxon>Basidiomycota</taxon>
        <taxon>Agaricomycotina</taxon>
        <taxon>Agaricomycetes</taxon>
        <taxon>Polyporales</taxon>
        <taxon>Cerrenaceae</taxon>
        <taxon>Somion</taxon>
    </lineage>
</organism>
<feature type="region of interest" description="Disordered" evidence="7">
    <location>
        <begin position="123"/>
        <end position="145"/>
    </location>
</feature>
<comment type="subcellular location">
    <subcellularLocation>
        <location evidence="1 6">Nucleus</location>
    </subcellularLocation>
</comment>
<evidence type="ECO:0000256" key="4">
    <source>
        <dbReference type="ARBA" id="ARBA00022884"/>
    </source>
</evidence>
<feature type="compositionally biased region" description="Low complexity" evidence="7">
    <location>
        <begin position="258"/>
        <end position="276"/>
    </location>
</feature>
<evidence type="ECO:0000256" key="5">
    <source>
        <dbReference type="ARBA" id="ARBA00023242"/>
    </source>
</evidence>
<keyword evidence="5 6" id="KW-0539">Nucleus</keyword>
<dbReference type="Proteomes" id="UP001497453">
    <property type="component" value="Chromosome 1"/>
</dbReference>
<name>A0ABP1CIE6_9APHY</name>
<evidence type="ECO:0000313" key="8">
    <source>
        <dbReference type="EMBL" id="CAL1694409.1"/>
    </source>
</evidence>
<feature type="compositionally biased region" description="Basic residues" evidence="7">
    <location>
        <begin position="279"/>
        <end position="298"/>
    </location>
</feature>
<keyword evidence="4 6" id="KW-0694">RNA-binding</keyword>
<evidence type="ECO:0000256" key="1">
    <source>
        <dbReference type="ARBA" id="ARBA00004123"/>
    </source>
</evidence>
<dbReference type="InterPro" id="IPR007146">
    <property type="entry name" value="Sas10/Utp3/C1D"/>
</dbReference>
<evidence type="ECO:0000256" key="6">
    <source>
        <dbReference type="RuleBase" id="RU368003"/>
    </source>
</evidence>
<keyword evidence="3 6" id="KW-0698">rRNA processing</keyword>
<dbReference type="EMBL" id="OZ037944">
    <property type="protein sequence ID" value="CAL1694409.1"/>
    <property type="molecule type" value="Genomic_DNA"/>
</dbReference>
<comment type="similarity">
    <text evidence="2 6">Belongs to the C1D family.</text>
</comment>
<comment type="function">
    <text evidence="6">Required for exosome-dependent processing of pre-rRNA and small nucleolar RNA (snRNA) precursors. Involved in processing of 35S pre-rRNA at the A0, A1 and A2 sites.</text>
</comment>
<evidence type="ECO:0000256" key="2">
    <source>
        <dbReference type="ARBA" id="ARBA00009154"/>
    </source>
</evidence>
<reference evidence="9" key="1">
    <citation type="submission" date="2024-04" db="EMBL/GenBank/DDBJ databases">
        <authorList>
            <person name="Shaw F."/>
            <person name="Minotto A."/>
        </authorList>
    </citation>
    <scope>NUCLEOTIDE SEQUENCE [LARGE SCALE GENOMIC DNA]</scope>
</reference>
<feature type="compositionally biased region" description="Polar residues" evidence="7">
    <location>
        <begin position="239"/>
        <end position="253"/>
    </location>
</feature>
<dbReference type="InterPro" id="IPR011082">
    <property type="entry name" value="Exosome-assoc_fac/DNA_repair"/>
</dbReference>
<keyword evidence="9" id="KW-1185">Reference proteome</keyword>
<evidence type="ECO:0000313" key="9">
    <source>
        <dbReference type="Proteomes" id="UP001497453"/>
    </source>
</evidence>
<feature type="region of interest" description="Disordered" evidence="7">
    <location>
        <begin position="164"/>
        <end position="298"/>
    </location>
</feature>
<protein>
    <recommendedName>
        <fullName evidence="6">Exosome complex protein</fullName>
    </recommendedName>
</protein>
<dbReference type="PANTHER" id="PTHR15341">
    <property type="entry name" value="SUN-COR STEROID HORMONE RECEPTOR CO-REPRESSOR"/>
    <property type="match status" value="1"/>
</dbReference>
<evidence type="ECO:0000256" key="7">
    <source>
        <dbReference type="SAM" id="MobiDB-lite"/>
    </source>
</evidence>
<evidence type="ECO:0000256" key="3">
    <source>
        <dbReference type="ARBA" id="ARBA00022552"/>
    </source>
</evidence>
<gene>
    <name evidence="8" type="ORF">GFSPODELE1_LOCUS287</name>
</gene>
<proteinExistence type="inferred from homology"/>
<accession>A0ABP1CIE6</accession>
<feature type="compositionally biased region" description="Acidic residues" evidence="7">
    <location>
        <begin position="169"/>
        <end position="181"/>
    </location>
</feature>